<feature type="region of interest" description="Disordered" evidence="1">
    <location>
        <begin position="218"/>
        <end position="240"/>
    </location>
</feature>
<evidence type="ECO:0000256" key="1">
    <source>
        <dbReference type="SAM" id="MobiDB-lite"/>
    </source>
</evidence>
<evidence type="ECO:0000313" key="2">
    <source>
        <dbReference type="EMBL" id="SOQ51119.1"/>
    </source>
</evidence>
<feature type="compositionally biased region" description="Polar residues" evidence="1">
    <location>
        <begin position="220"/>
        <end position="239"/>
    </location>
</feature>
<proteinExistence type="predicted"/>
<protein>
    <submittedName>
        <fullName evidence="2">SFRICE_006551</fullName>
    </submittedName>
</protein>
<feature type="compositionally biased region" description="Basic residues" evidence="1">
    <location>
        <begin position="184"/>
        <end position="194"/>
    </location>
</feature>
<gene>
    <name evidence="2" type="ORF">SFRICE_006551</name>
</gene>
<dbReference type="PANTHER" id="PTHR12048">
    <property type="entry name" value="CCAAT-BINDING FACTOR-RELATED"/>
    <property type="match status" value="1"/>
</dbReference>
<dbReference type="PANTHER" id="PTHR12048:SF0">
    <property type="entry name" value="CCAAT_ENHANCER-BINDING PROTEIN ZETA"/>
    <property type="match status" value="1"/>
</dbReference>
<reference evidence="2" key="1">
    <citation type="submission" date="2016-07" db="EMBL/GenBank/DDBJ databases">
        <authorList>
            <person name="Bretaudeau A."/>
        </authorList>
    </citation>
    <scope>NUCLEOTIDE SEQUENCE</scope>
    <source>
        <strain evidence="2">Rice</strain>
        <tissue evidence="2">Whole body</tissue>
    </source>
</reference>
<dbReference type="AlphaFoldDB" id="A0A2H1WDH3"/>
<feature type="compositionally biased region" description="Basic and acidic residues" evidence="1">
    <location>
        <begin position="109"/>
        <end position="120"/>
    </location>
</feature>
<organism evidence="2">
    <name type="scientific">Spodoptera frugiperda</name>
    <name type="common">Fall armyworm</name>
    <dbReference type="NCBI Taxonomy" id="7108"/>
    <lineage>
        <taxon>Eukaryota</taxon>
        <taxon>Metazoa</taxon>
        <taxon>Ecdysozoa</taxon>
        <taxon>Arthropoda</taxon>
        <taxon>Hexapoda</taxon>
        <taxon>Insecta</taxon>
        <taxon>Pterygota</taxon>
        <taxon>Neoptera</taxon>
        <taxon>Endopterygota</taxon>
        <taxon>Lepidoptera</taxon>
        <taxon>Glossata</taxon>
        <taxon>Ditrysia</taxon>
        <taxon>Noctuoidea</taxon>
        <taxon>Noctuidae</taxon>
        <taxon>Amphipyrinae</taxon>
        <taxon>Spodoptera</taxon>
    </lineage>
</organism>
<feature type="compositionally biased region" description="Basic residues" evidence="1">
    <location>
        <begin position="263"/>
        <end position="273"/>
    </location>
</feature>
<feature type="region of interest" description="Disordered" evidence="1">
    <location>
        <begin position="256"/>
        <end position="314"/>
    </location>
</feature>
<dbReference type="GO" id="GO:0005634">
    <property type="term" value="C:nucleus"/>
    <property type="evidence" value="ECO:0007669"/>
    <property type="project" value="TreeGrafter"/>
</dbReference>
<sequence length="314" mass="34146">MLLVFRVSIGGGDCLQSGLKSIPVNSASYLNEDASKVPVDERFLYDFLQKRRNAAEDSDDDDSDADSVNSEDFEQYLDSVTGAKALAESDDELDYLADMAATKQKRGNKKQDDDEDHQLGSDDDDDDEDGDEGAAGADDEDGDSDGELNISGDEDEPALSGEEDELLLEDSDDDDDKIDVPGTKSKKGKGKLKLKGGDDLGSLFASAEEFSTLLEETATNKKQGSSQAVANTDNASTKQLAWEDNRAQWIKGYNRKILGNKSNNKKFKNKKGNFNKSDNKSKPNKKGFNKMVDKGGKRKGAKVNGPGGKKKKMK</sequence>
<name>A0A2H1WDH3_SPOFR</name>
<dbReference type="InterPro" id="IPR040155">
    <property type="entry name" value="CEBPZ/Mak21-like"/>
</dbReference>
<dbReference type="EMBL" id="ODYU01007921">
    <property type="protein sequence ID" value="SOQ51119.1"/>
    <property type="molecule type" value="Genomic_DNA"/>
</dbReference>
<feature type="region of interest" description="Disordered" evidence="1">
    <location>
        <begin position="53"/>
        <end position="74"/>
    </location>
</feature>
<feature type="compositionally biased region" description="Acidic residues" evidence="1">
    <location>
        <begin position="56"/>
        <end position="74"/>
    </location>
</feature>
<accession>A0A2H1WDH3</accession>
<feature type="region of interest" description="Disordered" evidence="1">
    <location>
        <begin position="98"/>
        <end position="198"/>
    </location>
</feature>
<feature type="compositionally biased region" description="Acidic residues" evidence="1">
    <location>
        <begin position="121"/>
        <end position="177"/>
    </location>
</feature>